<protein>
    <submittedName>
        <fullName evidence="1 3">Uncharacterized protein</fullName>
    </submittedName>
</protein>
<reference evidence="1 2" key="2">
    <citation type="submission" date="2018-11" db="EMBL/GenBank/DDBJ databases">
        <authorList>
            <consortium name="Pathogen Informatics"/>
        </authorList>
    </citation>
    <scope>NUCLEOTIDE SEQUENCE [LARGE SCALE GENOMIC DNA]</scope>
</reference>
<dbReference type="EMBL" id="UYRT01077956">
    <property type="protein sequence ID" value="VDN17392.1"/>
    <property type="molecule type" value="Genomic_DNA"/>
</dbReference>
<sequence length="75" mass="8629">MCEPASIKELRHVLCVQAREMFKLQHRSYIPVQAIILHDGTLPKRRTASTSLVRSTVDFLCTKYSAWLQRSGELI</sequence>
<name>A0A183DNV8_9BILA</name>
<evidence type="ECO:0000313" key="3">
    <source>
        <dbReference type="WBParaSite" id="GPUH_0001041201-mRNA-1"/>
    </source>
</evidence>
<dbReference type="AlphaFoldDB" id="A0A183DNV8"/>
<dbReference type="WBParaSite" id="GPUH_0001041201-mRNA-1">
    <property type="protein sequence ID" value="GPUH_0001041201-mRNA-1"/>
    <property type="gene ID" value="GPUH_0001041201"/>
</dbReference>
<gene>
    <name evidence="1" type="ORF">GPUH_LOCUS10399</name>
</gene>
<reference evidence="3" key="1">
    <citation type="submission" date="2016-06" db="UniProtKB">
        <authorList>
            <consortium name="WormBaseParasite"/>
        </authorList>
    </citation>
    <scope>IDENTIFICATION</scope>
</reference>
<organism evidence="3">
    <name type="scientific">Gongylonema pulchrum</name>
    <dbReference type="NCBI Taxonomy" id="637853"/>
    <lineage>
        <taxon>Eukaryota</taxon>
        <taxon>Metazoa</taxon>
        <taxon>Ecdysozoa</taxon>
        <taxon>Nematoda</taxon>
        <taxon>Chromadorea</taxon>
        <taxon>Rhabditida</taxon>
        <taxon>Spirurina</taxon>
        <taxon>Spiruromorpha</taxon>
        <taxon>Spiruroidea</taxon>
        <taxon>Gongylonematidae</taxon>
        <taxon>Gongylonema</taxon>
    </lineage>
</organism>
<proteinExistence type="predicted"/>
<keyword evidence="2" id="KW-1185">Reference proteome</keyword>
<dbReference type="Proteomes" id="UP000271098">
    <property type="component" value="Unassembled WGS sequence"/>
</dbReference>
<evidence type="ECO:0000313" key="1">
    <source>
        <dbReference type="EMBL" id="VDN17392.1"/>
    </source>
</evidence>
<accession>A0A183DNV8</accession>
<evidence type="ECO:0000313" key="2">
    <source>
        <dbReference type="Proteomes" id="UP000271098"/>
    </source>
</evidence>